<feature type="transmembrane region" description="Helical" evidence="8">
    <location>
        <begin position="269"/>
        <end position="294"/>
    </location>
</feature>
<evidence type="ECO:0000256" key="4">
    <source>
        <dbReference type="ARBA" id="ARBA00022475"/>
    </source>
</evidence>
<feature type="domain" description="Major facilitator superfamily (MFS) profile" evidence="9">
    <location>
        <begin position="13"/>
        <end position="505"/>
    </location>
</feature>
<dbReference type="InterPro" id="IPR004638">
    <property type="entry name" value="EmrB-like"/>
</dbReference>
<dbReference type="CDD" id="cd17503">
    <property type="entry name" value="MFS_LmrB_MDR_like"/>
    <property type="match status" value="1"/>
</dbReference>
<dbReference type="NCBIfam" id="TIGR00711">
    <property type="entry name" value="efflux_EmrB"/>
    <property type="match status" value="1"/>
</dbReference>
<evidence type="ECO:0000256" key="6">
    <source>
        <dbReference type="ARBA" id="ARBA00022989"/>
    </source>
</evidence>
<evidence type="ECO:0000256" key="1">
    <source>
        <dbReference type="ARBA" id="ARBA00004651"/>
    </source>
</evidence>
<comment type="similarity">
    <text evidence="2">Belongs to the major facilitator superfamily. EmrB family.</text>
</comment>
<feature type="transmembrane region" description="Helical" evidence="8">
    <location>
        <begin position="300"/>
        <end position="322"/>
    </location>
</feature>
<dbReference type="InterPro" id="IPR011701">
    <property type="entry name" value="MFS"/>
</dbReference>
<keyword evidence="4" id="KW-1003">Cell membrane</keyword>
<feature type="transmembrane region" description="Helical" evidence="8">
    <location>
        <begin position="231"/>
        <end position="248"/>
    </location>
</feature>
<dbReference type="EMBL" id="JAEDAH010000053">
    <property type="protein sequence ID" value="MCA6064082.1"/>
    <property type="molecule type" value="Genomic_DNA"/>
</dbReference>
<dbReference type="PROSITE" id="PS50850">
    <property type="entry name" value="MFS"/>
    <property type="match status" value="1"/>
</dbReference>
<keyword evidence="6 8" id="KW-1133">Transmembrane helix</keyword>
<comment type="caution">
    <text evidence="10">The sequence shown here is derived from an EMBL/GenBank/DDBJ whole genome shotgun (WGS) entry which is preliminary data.</text>
</comment>
<comment type="subcellular location">
    <subcellularLocation>
        <location evidence="1">Cell membrane</location>
        <topology evidence="1">Multi-pass membrane protein</topology>
    </subcellularLocation>
</comment>
<reference evidence="10 11" key="1">
    <citation type="submission" date="2020-12" db="EMBL/GenBank/DDBJ databases">
        <title>Novel Thalassolituus-related marine hydrocarbonoclastic bacteria mediated algae-derived hydrocarbons mineralization in twilight zone of the northern South China Sea.</title>
        <authorList>
            <person name="Dong C."/>
        </authorList>
    </citation>
    <scope>NUCLEOTIDE SEQUENCE [LARGE SCALE GENOMIC DNA]</scope>
    <source>
        <strain evidence="10 11">IMCC1826</strain>
    </source>
</reference>
<evidence type="ECO:0000256" key="7">
    <source>
        <dbReference type="ARBA" id="ARBA00023136"/>
    </source>
</evidence>
<proteinExistence type="inferred from homology"/>
<feature type="transmembrane region" description="Helical" evidence="8">
    <location>
        <begin position="51"/>
        <end position="73"/>
    </location>
</feature>
<keyword evidence="11" id="KW-1185">Reference proteome</keyword>
<name>A0ABS7ZSG4_9GAMM</name>
<feature type="transmembrane region" description="Helical" evidence="8">
    <location>
        <begin position="200"/>
        <end position="219"/>
    </location>
</feature>
<feature type="transmembrane region" description="Helical" evidence="8">
    <location>
        <begin position="136"/>
        <end position="155"/>
    </location>
</feature>
<dbReference type="PANTHER" id="PTHR42718:SF9">
    <property type="entry name" value="MAJOR FACILITATOR SUPERFAMILY MULTIDRUG TRANSPORTER MFSC"/>
    <property type="match status" value="1"/>
</dbReference>
<accession>A0ABS7ZSG4</accession>
<feature type="transmembrane region" description="Helical" evidence="8">
    <location>
        <begin position="361"/>
        <end position="383"/>
    </location>
</feature>
<evidence type="ECO:0000259" key="9">
    <source>
        <dbReference type="PROSITE" id="PS50850"/>
    </source>
</evidence>
<dbReference type="InterPro" id="IPR020846">
    <property type="entry name" value="MFS_dom"/>
</dbReference>
<gene>
    <name evidence="10" type="ORF">I9W95_10730</name>
</gene>
<evidence type="ECO:0000256" key="8">
    <source>
        <dbReference type="SAM" id="Phobius"/>
    </source>
</evidence>
<evidence type="ECO:0000256" key="3">
    <source>
        <dbReference type="ARBA" id="ARBA00022448"/>
    </source>
</evidence>
<keyword evidence="7 8" id="KW-0472">Membrane</keyword>
<feature type="transmembrane region" description="Helical" evidence="8">
    <location>
        <begin position="482"/>
        <end position="500"/>
    </location>
</feature>
<evidence type="ECO:0000256" key="2">
    <source>
        <dbReference type="ARBA" id="ARBA00008537"/>
    </source>
</evidence>
<keyword evidence="5 8" id="KW-0812">Transmembrane</keyword>
<feature type="transmembrane region" description="Helical" evidence="8">
    <location>
        <begin position="12"/>
        <end position="31"/>
    </location>
</feature>
<feature type="transmembrane region" description="Helical" evidence="8">
    <location>
        <begin position="104"/>
        <end position="129"/>
    </location>
</feature>
<feature type="transmembrane region" description="Helical" evidence="8">
    <location>
        <begin position="80"/>
        <end position="98"/>
    </location>
</feature>
<dbReference type="Pfam" id="PF07690">
    <property type="entry name" value="MFS_1"/>
    <property type="match status" value="1"/>
</dbReference>
<dbReference type="PANTHER" id="PTHR42718">
    <property type="entry name" value="MAJOR FACILITATOR SUPERFAMILY MULTIDRUG TRANSPORTER MFSC"/>
    <property type="match status" value="1"/>
</dbReference>
<dbReference type="Gene3D" id="1.20.1250.20">
    <property type="entry name" value="MFS general substrate transporter like domains"/>
    <property type="match status" value="1"/>
</dbReference>
<protein>
    <submittedName>
        <fullName evidence="10">DHA2 family efflux MFS transporter permease subunit</fullName>
    </submittedName>
</protein>
<evidence type="ECO:0000313" key="11">
    <source>
        <dbReference type="Proteomes" id="UP000714380"/>
    </source>
</evidence>
<feature type="transmembrane region" description="Helical" evidence="8">
    <location>
        <begin position="334"/>
        <end position="355"/>
    </location>
</feature>
<sequence length="515" mass="56123">MSKGGVPVKNWLAIAGALIGAFMAILDIQITNSSLKDIQAALGATLEESSWIATSYLVAEMIAIPLTGFFAAWLSPRRYLLWNTAGFILSSLACSFAWNLESMIFFRALQGFTGGALIPMAFTLIITLLPLDKRPVGMALFGVTATFAPSIGPSLGGWLTEAFSWHYIFYLNVIPGLAVMWLLAEGLDKAEGDDSQLKRIDVFGMVTMALGLGCLQIMLEEGAKEDWFDTEYIRWLALISFVCLGLFIRKQLMSEHPLVDLRLFRSRDFTLSCINYVVLGAGLFGSVYLVPLYLASVHNYTALDIGLVLMWVGFPQLPFFPLIPRILKYVDAKYLVAFGFSVMGISMFMNIHMTTEYDGSYLIPALLVRALGQPFIMVPLSILSSQNLKQEDIPSASTLYNVMRNLGGAVGIAVLATLLTERTDAHVVTLQQSIISGSQNAAEYFHTLGMMLGVAGGAEEQPYAVVMQEVTRQAMVLSYNEAFMAMGCMLLIAAAASLSIRPAPKDAVTDGAGAH</sequence>
<keyword evidence="3" id="KW-0813">Transport</keyword>
<evidence type="ECO:0000256" key="5">
    <source>
        <dbReference type="ARBA" id="ARBA00022692"/>
    </source>
</evidence>
<dbReference type="RefSeq" id="WP_225674713.1">
    <property type="nucleotide sequence ID" value="NZ_JAEDAH010000053.1"/>
</dbReference>
<dbReference type="InterPro" id="IPR036259">
    <property type="entry name" value="MFS_trans_sf"/>
</dbReference>
<evidence type="ECO:0000313" key="10">
    <source>
        <dbReference type="EMBL" id="MCA6064082.1"/>
    </source>
</evidence>
<dbReference type="SUPFAM" id="SSF103473">
    <property type="entry name" value="MFS general substrate transporter"/>
    <property type="match status" value="1"/>
</dbReference>
<dbReference type="Proteomes" id="UP000714380">
    <property type="component" value="Unassembled WGS sequence"/>
</dbReference>
<feature type="transmembrane region" description="Helical" evidence="8">
    <location>
        <begin position="167"/>
        <end position="188"/>
    </location>
</feature>
<organism evidence="10 11">
    <name type="scientific">Thalassolituus marinus</name>
    <dbReference type="NCBI Taxonomy" id="671053"/>
    <lineage>
        <taxon>Bacteria</taxon>
        <taxon>Pseudomonadati</taxon>
        <taxon>Pseudomonadota</taxon>
        <taxon>Gammaproteobacteria</taxon>
        <taxon>Oceanospirillales</taxon>
        <taxon>Oceanospirillaceae</taxon>
        <taxon>Thalassolituus</taxon>
    </lineage>
</organism>